<dbReference type="Gene3D" id="3.90.1150.200">
    <property type="match status" value="1"/>
</dbReference>
<comment type="caution">
    <text evidence="2">The sequence shown here is derived from an EMBL/GenBank/DDBJ whole genome shotgun (WGS) entry which is preliminary data.</text>
</comment>
<dbReference type="Pfam" id="PF08818">
    <property type="entry name" value="DUF1801"/>
    <property type="match status" value="1"/>
</dbReference>
<dbReference type="InterPro" id="IPR014922">
    <property type="entry name" value="YdhG-like"/>
</dbReference>
<dbReference type="Proteomes" id="UP000309488">
    <property type="component" value="Unassembled WGS sequence"/>
</dbReference>
<accession>A0A4U1CQP8</accession>
<sequence>MEQYDKRIDTYIAKAEPFAQPILNHIRNLVHQASPLINETIKWSFPHFEYKATICSMASFKGHCTLGFWKASLMQDPYQLFNEKESAMGSVGRIEKLEDLPSDKILTEYILEALKIDESGAKLKKVIIPKAEIPMPSYFADELNQNPTAKQHFENFSPSHKREYLEWITTAKTEATKLKRMATTIEWLTEGKSLNWKYQR</sequence>
<organism evidence="2 3">
    <name type="scientific">Pedobacter polaris</name>
    <dbReference type="NCBI Taxonomy" id="2571273"/>
    <lineage>
        <taxon>Bacteria</taxon>
        <taxon>Pseudomonadati</taxon>
        <taxon>Bacteroidota</taxon>
        <taxon>Sphingobacteriia</taxon>
        <taxon>Sphingobacteriales</taxon>
        <taxon>Sphingobacteriaceae</taxon>
        <taxon>Pedobacter</taxon>
    </lineage>
</organism>
<dbReference type="SUPFAM" id="SSF159888">
    <property type="entry name" value="YdhG-like"/>
    <property type="match status" value="1"/>
</dbReference>
<name>A0A4U1CQP8_9SPHI</name>
<dbReference type="OrthoDB" id="9800461at2"/>
<dbReference type="EMBL" id="SWBR01000003">
    <property type="protein sequence ID" value="TKC07931.1"/>
    <property type="molecule type" value="Genomic_DNA"/>
</dbReference>
<evidence type="ECO:0000259" key="1">
    <source>
        <dbReference type="Pfam" id="PF08818"/>
    </source>
</evidence>
<protein>
    <recommendedName>
        <fullName evidence="1">YdhG-like domain-containing protein</fullName>
    </recommendedName>
</protein>
<keyword evidence="3" id="KW-1185">Reference proteome</keyword>
<reference evidence="2 3" key="1">
    <citation type="submission" date="2019-04" db="EMBL/GenBank/DDBJ databases">
        <title>Pedobacter sp. RP-3-22 sp. nov., isolated from Arctic soil.</title>
        <authorList>
            <person name="Dahal R.H."/>
            <person name="Kim D.-U."/>
        </authorList>
    </citation>
    <scope>NUCLEOTIDE SEQUENCE [LARGE SCALE GENOMIC DNA]</scope>
    <source>
        <strain evidence="2 3">RP-3-22</strain>
    </source>
</reference>
<feature type="domain" description="YdhG-like" evidence="1">
    <location>
        <begin position="20"/>
        <end position="114"/>
    </location>
</feature>
<evidence type="ECO:0000313" key="3">
    <source>
        <dbReference type="Proteomes" id="UP000309488"/>
    </source>
</evidence>
<gene>
    <name evidence="2" type="ORF">FA048_12255</name>
</gene>
<dbReference type="RefSeq" id="WP_136841391.1">
    <property type="nucleotide sequence ID" value="NZ_SWBR01000003.1"/>
</dbReference>
<proteinExistence type="predicted"/>
<dbReference type="AlphaFoldDB" id="A0A4U1CQP8"/>
<dbReference type="Pfam" id="PF13376">
    <property type="entry name" value="OmdA"/>
    <property type="match status" value="1"/>
</dbReference>
<evidence type="ECO:0000313" key="2">
    <source>
        <dbReference type="EMBL" id="TKC07931.1"/>
    </source>
</evidence>